<evidence type="ECO:0000313" key="2">
    <source>
        <dbReference type="Proteomes" id="UP000233551"/>
    </source>
</evidence>
<sequence length="89" mass="9801">MHTPPSSMEPNLNLVHSCSLPPNDLTKYPTIVCGFEYYDSGVVDKSQRNPFLHPGEGFCSDRCTGDTELNGEATELVPLFLQAFGLLHC</sequence>
<evidence type="ECO:0000313" key="1">
    <source>
        <dbReference type="EMBL" id="PKI40823.1"/>
    </source>
</evidence>
<organism evidence="1 2">
    <name type="scientific">Punica granatum</name>
    <name type="common">Pomegranate</name>
    <dbReference type="NCBI Taxonomy" id="22663"/>
    <lineage>
        <taxon>Eukaryota</taxon>
        <taxon>Viridiplantae</taxon>
        <taxon>Streptophyta</taxon>
        <taxon>Embryophyta</taxon>
        <taxon>Tracheophyta</taxon>
        <taxon>Spermatophyta</taxon>
        <taxon>Magnoliopsida</taxon>
        <taxon>eudicotyledons</taxon>
        <taxon>Gunneridae</taxon>
        <taxon>Pentapetalae</taxon>
        <taxon>rosids</taxon>
        <taxon>malvids</taxon>
        <taxon>Myrtales</taxon>
        <taxon>Lythraceae</taxon>
        <taxon>Punica</taxon>
    </lineage>
</organism>
<dbReference type="EMBL" id="PGOL01003489">
    <property type="protein sequence ID" value="PKI40823.1"/>
    <property type="molecule type" value="Genomic_DNA"/>
</dbReference>
<name>A0A2I0IAM9_PUNGR</name>
<comment type="caution">
    <text evidence="1">The sequence shown here is derived from an EMBL/GenBank/DDBJ whole genome shotgun (WGS) entry which is preliminary data.</text>
</comment>
<dbReference type="AlphaFoldDB" id="A0A2I0IAM9"/>
<proteinExistence type="predicted"/>
<protein>
    <submittedName>
        <fullName evidence="1">Uncharacterized protein</fullName>
    </submittedName>
</protein>
<keyword evidence="2" id="KW-1185">Reference proteome</keyword>
<dbReference type="Proteomes" id="UP000233551">
    <property type="component" value="Unassembled WGS sequence"/>
</dbReference>
<accession>A0A2I0IAM9</accession>
<reference evidence="1 2" key="1">
    <citation type="submission" date="2017-11" db="EMBL/GenBank/DDBJ databases">
        <title>De-novo sequencing of pomegranate (Punica granatum L.) genome.</title>
        <authorList>
            <person name="Akparov Z."/>
            <person name="Amiraslanov A."/>
            <person name="Hajiyeva S."/>
            <person name="Abbasov M."/>
            <person name="Kaur K."/>
            <person name="Hamwieh A."/>
            <person name="Solovyev V."/>
            <person name="Salamov A."/>
            <person name="Braich B."/>
            <person name="Kosarev P."/>
            <person name="Mahmoud A."/>
            <person name="Hajiyev E."/>
            <person name="Babayeva S."/>
            <person name="Izzatullayeva V."/>
            <person name="Mammadov A."/>
            <person name="Mammadov A."/>
            <person name="Sharifova S."/>
            <person name="Ojaghi J."/>
            <person name="Eynullazada K."/>
            <person name="Bayramov B."/>
            <person name="Abdulazimova A."/>
            <person name="Shahmuradov I."/>
        </authorList>
    </citation>
    <scope>NUCLEOTIDE SEQUENCE [LARGE SCALE GENOMIC DNA]</scope>
    <source>
        <strain evidence="2">cv. AG2017</strain>
        <tissue evidence="1">Leaf</tissue>
    </source>
</reference>
<gene>
    <name evidence="1" type="ORF">CRG98_038834</name>
</gene>